<dbReference type="Pfam" id="PF11716">
    <property type="entry name" value="MDMPI_N"/>
    <property type="match status" value="1"/>
</dbReference>
<comment type="caution">
    <text evidence="2">The sequence shown here is derived from an EMBL/GenBank/DDBJ whole genome shotgun (WGS) entry which is preliminary data.</text>
</comment>
<dbReference type="Proteomes" id="UP000696294">
    <property type="component" value="Unassembled WGS sequence"/>
</dbReference>
<reference evidence="2 3" key="1">
    <citation type="submission" date="2020-03" db="EMBL/GenBank/DDBJ databases">
        <title>WGS of actinomycetes isolated from Thailand.</title>
        <authorList>
            <person name="Thawai C."/>
        </authorList>
    </citation>
    <scope>NUCLEOTIDE SEQUENCE [LARGE SCALE GENOMIC DNA]</scope>
    <source>
        <strain evidence="2 3">FMUSA5-5</strain>
    </source>
</reference>
<keyword evidence="3" id="KW-1185">Reference proteome</keyword>
<dbReference type="InterPro" id="IPR024344">
    <property type="entry name" value="MDMPI_metal-binding"/>
</dbReference>
<feature type="domain" description="Mycothiol-dependent maleylpyruvate isomerase metal-binding" evidence="1">
    <location>
        <begin position="3"/>
        <end position="60"/>
    </location>
</feature>
<evidence type="ECO:0000313" key="3">
    <source>
        <dbReference type="Proteomes" id="UP000696294"/>
    </source>
</evidence>
<dbReference type="RefSeq" id="WP_168014343.1">
    <property type="nucleotide sequence ID" value="NZ_JAATEP010000025.1"/>
</dbReference>
<organism evidence="2 3">
    <name type="scientific">Nonomuraea composti</name>
    <dbReference type="NCBI Taxonomy" id="2720023"/>
    <lineage>
        <taxon>Bacteria</taxon>
        <taxon>Bacillati</taxon>
        <taxon>Actinomycetota</taxon>
        <taxon>Actinomycetes</taxon>
        <taxon>Streptosporangiales</taxon>
        <taxon>Streptosporangiaceae</taxon>
        <taxon>Nonomuraea</taxon>
    </lineage>
</organism>
<name>A0ABX1BBZ4_9ACTN</name>
<sequence>MEPGRALDDLGAEGDELDALVVARLRDVPADQAFPWYGLEADAALMAPLRLMETWAHGQDGVAAQRVQGSALDFCLRVTRRRSLAETGVTAVGQDARTWLDVARVFL</sequence>
<dbReference type="InterPro" id="IPR034660">
    <property type="entry name" value="DinB/YfiT-like"/>
</dbReference>
<dbReference type="EMBL" id="JAATEP010000025">
    <property type="protein sequence ID" value="NJP93899.1"/>
    <property type="molecule type" value="Genomic_DNA"/>
</dbReference>
<gene>
    <name evidence="2" type="ORF">HCN51_31425</name>
</gene>
<accession>A0ABX1BBZ4</accession>
<proteinExistence type="predicted"/>
<dbReference type="SUPFAM" id="SSF109854">
    <property type="entry name" value="DinB/YfiT-like putative metalloenzymes"/>
    <property type="match status" value="1"/>
</dbReference>
<evidence type="ECO:0000313" key="2">
    <source>
        <dbReference type="EMBL" id="NJP93899.1"/>
    </source>
</evidence>
<protein>
    <recommendedName>
        <fullName evidence="1">Mycothiol-dependent maleylpyruvate isomerase metal-binding domain-containing protein</fullName>
    </recommendedName>
</protein>
<evidence type="ECO:0000259" key="1">
    <source>
        <dbReference type="Pfam" id="PF11716"/>
    </source>
</evidence>